<accession>A0A0M7ANX7</accession>
<dbReference type="InterPro" id="IPR005467">
    <property type="entry name" value="His_kinase_dom"/>
</dbReference>
<keyword evidence="10" id="KW-0418">Kinase</keyword>
<evidence type="ECO:0000256" key="12">
    <source>
        <dbReference type="ARBA" id="ARBA00022989"/>
    </source>
</evidence>
<dbReference type="InterPro" id="IPR003661">
    <property type="entry name" value="HisK_dim/P_dom"/>
</dbReference>
<proteinExistence type="predicted"/>
<dbReference type="InterPro" id="IPR004358">
    <property type="entry name" value="Sig_transdc_His_kin-like_C"/>
</dbReference>
<dbReference type="AlphaFoldDB" id="A0A0M7ANX7"/>
<evidence type="ECO:0000256" key="2">
    <source>
        <dbReference type="ARBA" id="ARBA00004429"/>
    </source>
</evidence>
<dbReference type="InterPro" id="IPR003594">
    <property type="entry name" value="HATPase_dom"/>
</dbReference>
<keyword evidence="4" id="KW-1003">Cell membrane</keyword>
<keyword evidence="11" id="KW-0067">ATP-binding</keyword>
<dbReference type="SMART" id="SM00387">
    <property type="entry name" value="HATPase_c"/>
    <property type="match status" value="1"/>
</dbReference>
<dbReference type="EC" id="2.7.13.3" evidence="3"/>
<evidence type="ECO:0000256" key="9">
    <source>
        <dbReference type="ARBA" id="ARBA00022741"/>
    </source>
</evidence>
<keyword evidence="13" id="KW-0902">Two-component regulatory system</keyword>
<evidence type="ECO:0000256" key="14">
    <source>
        <dbReference type="ARBA" id="ARBA00023136"/>
    </source>
</evidence>
<dbReference type="GO" id="GO:0005524">
    <property type="term" value="F:ATP binding"/>
    <property type="evidence" value="ECO:0007669"/>
    <property type="project" value="UniProtKB-KW"/>
</dbReference>
<dbReference type="Gene3D" id="3.30.565.10">
    <property type="entry name" value="Histidine kinase-like ATPase, C-terminal domain"/>
    <property type="match status" value="1"/>
</dbReference>
<dbReference type="SMART" id="SM00388">
    <property type="entry name" value="HisKA"/>
    <property type="match status" value="1"/>
</dbReference>
<dbReference type="PRINTS" id="PR00344">
    <property type="entry name" value="BCTRLSENSOR"/>
</dbReference>
<dbReference type="RefSeq" id="WP_158510400.1">
    <property type="nucleotide sequence ID" value="NZ_CXWA01000004.1"/>
</dbReference>
<evidence type="ECO:0000256" key="10">
    <source>
        <dbReference type="ARBA" id="ARBA00022777"/>
    </source>
</evidence>
<dbReference type="PANTHER" id="PTHR44936">
    <property type="entry name" value="SENSOR PROTEIN CREC"/>
    <property type="match status" value="1"/>
</dbReference>
<reference evidence="19" key="1">
    <citation type="submission" date="2015-07" db="EMBL/GenBank/DDBJ databases">
        <authorList>
            <person name="Rodrigo-Torres Lidia"/>
            <person name="Arahal R.David."/>
        </authorList>
    </citation>
    <scope>NUCLEOTIDE SEQUENCE [LARGE SCALE GENOMIC DNA]</scope>
    <source>
        <strain evidence="19">CECT 5096</strain>
    </source>
</reference>
<keyword evidence="5" id="KW-0997">Cell inner membrane</keyword>
<dbReference type="InterPro" id="IPR050980">
    <property type="entry name" value="2C_sensor_his_kinase"/>
</dbReference>
<feature type="transmembrane region" description="Helical" evidence="15">
    <location>
        <begin position="160"/>
        <end position="181"/>
    </location>
</feature>
<comment type="subcellular location">
    <subcellularLocation>
        <location evidence="2">Cell inner membrane</location>
        <topology evidence="2">Multi-pass membrane protein</topology>
    </subcellularLocation>
</comment>
<keyword evidence="12 15" id="KW-1133">Transmembrane helix</keyword>
<evidence type="ECO:0000256" key="4">
    <source>
        <dbReference type="ARBA" id="ARBA00022475"/>
    </source>
</evidence>
<keyword evidence="9" id="KW-0547">Nucleotide-binding</keyword>
<dbReference type="GeneID" id="97672115"/>
<dbReference type="CDD" id="cd00075">
    <property type="entry name" value="HATPase"/>
    <property type="match status" value="1"/>
</dbReference>
<dbReference type="PROSITE" id="PS50885">
    <property type="entry name" value="HAMP"/>
    <property type="match status" value="1"/>
</dbReference>
<evidence type="ECO:0000313" key="19">
    <source>
        <dbReference type="Proteomes" id="UP000049983"/>
    </source>
</evidence>
<evidence type="ECO:0000259" key="16">
    <source>
        <dbReference type="PROSITE" id="PS50109"/>
    </source>
</evidence>
<evidence type="ECO:0000256" key="3">
    <source>
        <dbReference type="ARBA" id="ARBA00012438"/>
    </source>
</evidence>
<name>A0A0M7ANX7_9HYPH</name>
<evidence type="ECO:0000313" key="18">
    <source>
        <dbReference type="EMBL" id="CTQ76662.1"/>
    </source>
</evidence>
<dbReference type="EMBL" id="CXWC01000013">
    <property type="protein sequence ID" value="CTQ76662.1"/>
    <property type="molecule type" value="Genomic_DNA"/>
</dbReference>
<gene>
    <name evidence="18" type="primary">envZ_2</name>
    <name evidence="18" type="ORF">LA5096_04835</name>
</gene>
<keyword evidence="14 15" id="KW-0472">Membrane</keyword>
<evidence type="ECO:0000256" key="6">
    <source>
        <dbReference type="ARBA" id="ARBA00022553"/>
    </source>
</evidence>
<dbReference type="Pfam" id="PF00512">
    <property type="entry name" value="HisKA"/>
    <property type="match status" value="1"/>
</dbReference>
<evidence type="ECO:0000256" key="15">
    <source>
        <dbReference type="SAM" id="Phobius"/>
    </source>
</evidence>
<dbReference type="SUPFAM" id="SSF47384">
    <property type="entry name" value="Homodimeric domain of signal transducing histidine kinase"/>
    <property type="match status" value="1"/>
</dbReference>
<dbReference type="PANTHER" id="PTHR44936:SF5">
    <property type="entry name" value="SENSOR HISTIDINE KINASE ENVZ"/>
    <property type="match status" value="1"/>
</dbReference>
<dbReference type="SUPFAM" id="SSF55874">
    <property type="entry name" value="ATPase domain of HSP90 chaperone/DNA topoisomerase II/histidine kinase"/>
    <property type="match status" value="1"/>
</dbReference>
<dbReference type="InterPro" id="IPR036890">
    <property type="entry name" value="HATPase_C_sf"/>
</dbReference>
<evidence type="ECO:0000256" key="8">
    <source>
        <dbReference type="ARBA" id="ARBA00022692"/>
    </source>
</evidence>
<dbReference type="InterPro" id="IPR003660">
    <property type="entry name" value="HAMP_dom"/>
</dbReference>
<dbReference type="Pfam" id="PF02518">
    <property type="entry name" value="HATPase_c"/>
    <property type="match status" value="1"/>
</dbReference>
<feature type="transmembrane region" description="Helical" evidence="15">
    <location>
        <begin position="12"/>
        <end position="36"/>
    </location>
</feature>
<keyword evidence="19" id="KW-1185">Reference proteome</keyword>
<evidence type="ECO:0000256" key="11">
    <source>
        <dbReference type="ARBA" id="ARBA00022840"/>
    </source>
</evidence>
<evidence type="ECO:0000256" key="13">
    <source>
        <dbReference type="ARBA" id="ARBA00023012"/>
    </source>
</evidence>
<keyword evidence="6" id="KW-0597">Phosphoprotein</keyword>
<dbReference type="PROSITE" id="PS50109">
    <property type="entry name" value="HIS_KIN"/>
    <property type="match status" value="1"/>
</dbReference>
<sequence length="446" mass="49062">MIRRLWPDTMLYQLLLLMVVAGTFMTLAGVVATLFVRQALDDNLSVMNSHLVSVAVAKLNETPADLRKTILLDLQREAPGLNIKLVEESDLAAATDGERGRRFGPFRLGDTLLGMRIEHVLGPRELGKGAPPRLFIRLEDDSLVLAEWGFRGPPPPLLGLPFYLFAGFLALTFCALLTWAARSLARPMAELAQSASTFGESGTEPVPVAEKGPREVRAAAAAFNRMQVRIDRFVEKRTRTLAAISHDLRTPLTRLRLRLDLLENGDIRDRSLEDLNIMDQQISAALGFLREGESSEPVLRIDVPSLLHALVDQYCDLGFPIELRCSGRFSINARRGELLRALSNLVDNARQYGDGAEIEAGVRDGKVQIDIVDHGPGIAEEERDRLLEPFERGDAARQIRQGTGFGLGLSTSKAIVEAASGKLGLLETQGGGLTVRMTLPMERERT</sequence>
<organism evidence="18 19">
    <name type="scientific">Roseibium album</name>
    <dbReference type="NCBI Taxonomy" id="311410"/>
    <lineage>
        <taxon>Bacteria</taxon>
        <taxon>Pseudomonadati</taxon>
        <taxon>Pseudomonadota</taxon>
        <taxon>Alphaproteobacteria</taxon>
        <taxon>Hyphomicrobiales</taxon>
        <taxon>Stappiaceae</taxon>
        <taxon>Roseibium</taxon>
    </lineage>
</organism>
<comment type="catalytic activity">
    <reaction evidence="1">
        <text>ATP + protein L-histidine = ADP + protein N-phospho-L-histidine.</text>
        <dbReference type="EC" id="2.7.13.3"/>
    </reaction>
</comment>
<dbReference type="GO" id="GO:0000155">
    <property type="term" value="F:phosphorelay sensor kinase activity"/>
    <property type="evidence" value="ECO:0007669"/>
    <property type="project" value="InterPro"/>
</dbReference>
<feature type="domain" description="HAMP" evidence="17">
    <location>
        <begin position="182"/>
        <end position="235"/>
    </location>
</feature>
<evidence type="ECO:0000256" key="1">
    <source>
        <dbReference type="ARBA" id="ARBA00000085"/>
    </source>
</evidence>
<dbReference type="STRING" id="311410.LA5095_03553"/>
<keyword evidence="8 15" id="KW-0812">Transmembrane</keyword>
<feature type="domain" description="Histidine kinase" evidence="16">
    <location>
        <begin position="243"/>
        <end position="443"/>
    </location>
</feature>
<evidence type="ECO:0000259" key="17">
    <source>
        <dbReference type="PROSITE" id="PS50885"/>
    </source>
</evidence>
<dbReference type="Gene3D" id="1.10.287.130">
    <property type="match status" value="1"/>
</dbReference>
<protein>
    <recommendedName>
        <fullName evidence="3">histidine kinase</fullName>
        <ecNumber evidence="3">2.7.13.3</ecNumber>
    </recommendedName>
</protein>
<keyword evidence="7 18" id="KW-0808">Transferase</keyword>
<dbReference type="InterPro" id="IPR036097">
    <property type="entry name" value="HisK_dim/P_sf"/>
</dbReference>
<dbReference type="SMART" id="SM00304">
    <property type="entry name" value="HAMP"/>
    <property type="match status" value="1"/>
</dbReference>
<dbReference type="Proteomes" id="UP000049983">
    <property type="component" value="Unassembled WGS sequence"/>
</dbReference>
<dbReference type="GO" id="GO:0005886">
    <property type="term" value="C:plasma membrane"/>
    <property type="evidence" value="ECO:0007669"/>
    <property type="project" value="UniProtKB-SubCell"/>
</dbReference>
<evidence type="ECO:0000256" key="7">
    <source>
        <dbReference type="ARBA" id="ARBA00022679"/>
    </source>
</evidence>
<evidence type="ECO:0000256" key="5">
    <source>
        <dbReference type="ARBA" id="ARBA00022519"/>
    </source>
</evidence>
<dbReference type="Pfam" id="PF00672">
    <property type="entry name" value="HAMP"/>
    <property type="match status" value="1"/>
</dbReference>